<dbReference type="InterPro" id="IPR022140">
    <property type="entry name" value="Kinesin-like_KIF1-typ"/>
</dbReference>
<feature type="region of interest" description="Disordered" evidence="1">
    <location>
        <begin position="613"/>
        <end position="639"/>
    </location>
</feature>
<feature type="compositionally biased region" description="Polar residues" evidence="1">
    <location>
        <begin position="221"/>
        <end position="230"/>
    </location>
</feature>
<feature type="compositionally biased region" description="Polar residues" evidence="1">
    <location>
        <begin position="627"/>
        <end position="639"/>
    </location>
</feature>
<reference evidence="4" key="1">
    <citation type="journal article" date="2023" name="Mol. Biol. Evol.">
        <title>Third-Generation Sequencing Reveals the Adaptive Role of the Epigenome in Three Deep-Sea Polychaetes.</title>
        <authorList>
            <person name="Perez M."/>
            <person name="Aroh O."/>
            <person name="Sun Y."/>
            <person name="Lan Y."/>
            <person name="Juniper S.K."/>
            <person name="Young C.R."/>
            <person name="Angers B."/>
            <person name="Qian P.Y."/>
        </authorList>
    </citation>
    <scope>NUCLEOTIDE SEQUENCE</scope>
    <source>
        <strain evidence="4">R07B-5</strain>
    </source>
</reference>
<sequence>MLEKEVLANRKRLVTDAKDALKPVEVSRFSHPKIFERLAQEQLKIQHDVELLKQKRSRRATPCSTPLSTPRGARESGDRDNKMDLYRVALLLREANKITQFLRKDTVFTREDVIGEDNGSIQTLIKVTNTKLGVSTFWTLDKFKDRLVRMRELYQGETEGSPSVDEDDVFYDSNDAWEKDDRIGSSPMISPRLINSLGRNEVSSLTVRLSFSPAVPKASPTLRTSDANDTADSSRNSSENDSASGVNGCTAAPPVVFDLCRTLISTALDQYKDAGSQPESSADRLLQCCQAVKVAVKDILDTYNHMTDGDSMNRGTFRSSTDVQSKSVQLVCCLNLLLSHNALWTAAFTRVTSTLITDLCGRMASTVRKLGHHMALLLQGCENDIDSMVQTSASQILESVYELCRHCGELAIATETPVSSLRDSTSAEKTALHTDIHQQFQVGSDTFVDKTLHGALKTAEECITKAITLSDDSTGVQLDSTLLDSDVTETRSPDYYHHNYIRCQGLVADVGNLVDGISLLVQVAEPIGKGDTSGLRRLLRCVEMVQKSSNSILAMSSAGLENDTSVDAAPTDTSTMSDSQIEQIDFAVQEMKLATAGLSMLIKKQLEKEGLLTPGKSKRVLPMSPRRGNTGSKSPTLMQNGSGVSRNLCLVDLAEY</sequence>
<dbReference type="Pfam" id="PF12423">
    <property type="entry name" value="KIF1B"/>
    <property type="match status" value="1"/>
</dbReference>
<feature type="compositionally biased region" description="Low complexity" evidence="1">
    <location>
        <begin position="231"/>
        <end position="244"/>
    </location>
</feature>
<gene>
    <name evidence="4" type="ORF">NP493_6g04028</name>
</gene>
<evidence type="ECO:0000256" key="1">
    <source>
        <dbReference type="SAM" id="MobiDB-lite"/>
    </source>
</evidence>
<accession>A0AAD9PFL0</accession>
<evidence type="ECO:0000259" key="2">
    <source>
        <dbReference type="Pfam" id="PF12423"/>
    </source>
</evidence>
<feature type="region of interest" description="Disordered" evidence="1">
    <location>
        <begin position="55"/>
        <end position="79"/>
    </location>
</feature>
<dbReference type="Proteomes" id="UP001209878">
    <property type="component" value="Unassembled WGS sequence"/>
</dbReference>
<feature type="domain" description="KIF14 four-helical bundle" evidence="3">
    <location>
        <begin position="279"/>
        <end position="421"/>
    </location>
</feature>
<evidence type="ECO:0000259" key="3">
    <source>
        <dbReference type="Pfam" id="PF23313"/>
    </source>
</evidence>
<keyword evidence="5" id="KW-1185">Reference proteome</keyword>
<evidence type="ECO:0000313" key="5">
    <source>
        <dbReference type="Proteomes" id="UP001209878"/>
    </source>
</evidence>
<organism evidence="4 5">
    <name type="scientific">Ridgeia piscesae</name>
    <name type="common">Tubeworm</name>
    <dbReference type="NCBI Taxonomy" id="27915"/>
    <lineage>
        <taxon>Eukaryota</taxon>
        <taxon>Metazoa</taxon>
        <taxon>Spiralia</taxon>
        <taxon>Lophotrochozoa</taxon>
        <taxon>Annelida</taxon>
        <taxon>Polychaeta</taxon>
        <taxon>Sedentaria</taxon>
        <taxon>Canalipalpata</taxon>
        <taxon>Sabellida</taxon>
        <taxon>Siboglinidae</taxon>
        <taxon>Ridgeia</taxon>
    </lineage>
</organism>
<feature type="region of interest" description="Disordered" evidence="1">
    <location>
        <begin position="216"/>
        <end position="246"/>
    </location>
</feature>
<dbReference type="Pfam" id="PF23313">
    <property type="entry name" value="4HB_KIF14"/>
    <property type="match status" value="1"/>
</dbReference>
<proteinExistence type="predicted"/>
<feature type="domain" description="Kinesin-like KIF1-type" evidence="2">
    <location>
        <begin position="143"/>
        <end position="177"/>
    </location>
</feature>
<dbReference type="InterPro" id="IPR056523">
    <property type="entry name" value="4HB_KIF14"/>
</dbReference>
<dbReference type="AlphaFoldDB" id="A0AAD9PFL0"/>
<evidence type="ECO:0000313" key="4">
    <source>
        <dbReference type="EMBL" id="KAK2193897.1"/>
    </source>
</evidence>
<name>A0AAD9PFL0_RIDPI</name>
<protein>
    <submittedName>
        <fullName evidence="4">Uncharacterized protein</fullName>
    </submittedName>
</protein>
<dbReference type="EMBL" id="JAODUO010000005">
    <property type="protein sequence ID" value="KAK2193897.1"/>
    <property type="molecule type" value="Genomic_DNA"/>
</dbReference>
<comment type="caution">
    <text evidence="4">The sequence shown here is derived from an EMBL/GenBank/DDBJ whole genome shotgun (WGS) entry which is preliminary data.</text>
</comment>